<keyword evidence="1" id="KW-0479">Metal-binding</keyword>
<dbReference type="PANTHER" id="PTHR42970:SF1">
    <property type="entry name" value="PECTATE LYASE C-RELATED"/>
    <property type="match status" value="1"/>
</dbReference>
<dbReference type="Proteomes" id="UP000316778">
    <property type="component" value="Unassembled WGS sequence"/>
</dbReference>
<dbReference type="SUPFAM" id="SSF51126">
    <property type="entry name" value="Pectin lyase-like"/>
    <property type="match status" value="1"/>
</dbReference>
<dbReference type="GO" id="GO:0016829">
    <property type="term" value="F:lyase activity"/>
    <property type="evidence" value="ECO:0007669"/>
    <property type="project" value="UniProtKB-KW"/>
</dbReference>
<sequence>MKTSLPGYALPVIFLMTVLLLPVCRQASAQTLAFPGAEGFGRFATGGRDGDVYIVTNLDDAGPGSFRDAVSQPNRIVVFEVGGVIQIQSRIVVSPNITIAGQTAPGDGVVIYGNGLSFTPASNAIVRYLRMRMGVGGDSGKDALSVTDNANVQIFDHVSVSWGRDENFSITGHADSITVQNSIIAQGLQTHSCGGLIEPSGAVSMYRNLYIDNHTRNPKVKGINQYVNNVAYNWGGGGAYIMGGSAGNSYVNIINNYYITGPNSTIAPFTRGTPTFVPYVLGNFYDSVRNGILDGHAVPRTAYTGVTTFRNTPYPYPMPQHMLSARQAYEHVLKNAGAVYPCRDQVDSLLIDELRSLGTRGVIIANESGLPMGGPGEVKGGTPPADTDRDGMPDQWENARGLDPNNAADGRLINADGYTNLEHYINSLPAAGACPVLDGTGIPLTYLAQP</sequence>
<evidence type="ECO:0000256" key="2">
    <source>
        <dbReference type="ARBA" id="ARBA00023180"/>
    </source>
</evidence>
<comment type="caution">
    <text evidence="4">The sequence shown here is derived from an EMBL/GenBank/DDBJ whole genome shotgun (WGS) entry which is preliminary data.</text>
</comment>
<organism evidence="4 5">
    <name type="scientific">Chitinophaga japonensis</name>
    <name type="common">Flexibacter japonensis</name>
    <dbReference type="NCBI Taxonomy" id="104662"/>
    <lineage>
        <taxon>Bacteria</taxon>
        <taxon>Pseudomonadati</taxon>
        <taxon>Bacteroidota</taxon>
        <taxon>Chitinophagia</taxon>
        <taxon>Chitinophagales</taxon>
        <taxon>Chitinophagaceae</taxon>
        <taxon>Chitinophaga</taxon>
    </lineage>
</organism>
<keyword evidence="2" id="KW-0325">Glycoprotein</keyword>
<dbReference type="InterPro" id="IPR012334">
    <property type="entry name" value="Pectin_lyas_fold"/>
</dbReference>
<evidence type="ECO:0000313" key="5">
    <source>
        <dbReference type="Proteomes" id="UP000316778"/>
    </source>
</evidence>
<accession>A0A562TF47</accession>
<dbReference type="PANTHER" id="PTHR42970">
    <property type="entry name" value="PECTATE LYASE C-RELATED"/>
    <property type="match status" value="1"/>
</dbReference>
<name>A0A562TF47_CHIJA</name>
<evidence type="ECO:0000256" key="1">
    <source>
        <dbReference type="ARBA" id="ARBA00022723"/>
    </source>
</evidence>
<dbReference type="GO" id="GO:0046872">
    <property type="term" value="F:metal ion binding"/>
    <property type="evidence" value="ECO:0007669"/>
    <property type="project" value="UniProtKB-KW"/>
</dbReference>
<gene>
    <name evidence="4" type="ORF">LX66_1544</name>
</gene>
<proteinExistence type="predicted"/>
<keyword evidence="5" id="KW-1185">Reference proteome</keyword>
<dbReference type="InterPro" id="IPR052063">
    <property type="entry name" value="Polysaccharide_Lyase_1"/>
</dbReference>
<reference evidence="4 5" key="1">
    <citation type="journal article" date="2013" name="Stand. Genomic Sci.">
        <title>Genomic Encyclopedia of Type Strains, Phase I: The one thousand microbial genomes (KMG-I) project.</title>
        <authorList>
            <person name="Kyrpides N.C."/>
            <person name="Woyke T."/>
            <person name="Eisen J.A."/>
            <person name="Garrity G."/>
            <person name="Lilburn T.G."/>
            <person name="Beck B.J."/>
            <person name="Whitman W.B."/>
            <person name="Hugenholtz P."/>
            <person name="Klenk H.P."/>
        </authorList>
    </citation>
    <scope>NUCLEOTIDE SEQUENCE [LARGE SCALE GENOMIC DNA]</scope>
    <source>
        <strain evidence="4 5">DSM 13484</strain>
    </source>
</reference>
<dbReference type="InterPro" id="IPR011050">
    <property type="entry name" value="Pectin_lyase_fold/virulence"/>
</dbReference>
<dbReference type="RefSeq" id="WP_211366055.1">
    <property type="nucleotide sequence ID" value="NZ_BAAAFY010000001.1"/>
</dbReference>
<protein>
    <submittedName>
        <fullName evidence="4">Pectate lyase</fullName>
    </submittedName>
</protein>
<keyword evidence="4" id="KW-0456">Lyase</keyword>
<evidence type="ECO:0000256" key="3">
    <source>
        <dbReference type="SAM" id="MobiDB-lite"/>
    </source>
</evidence>
<dbReference type="AlphaFoldDB" id="A0A562TF47"/>
<dbReference type="Gene3D" id="2.160.20.10">
    <property type="entry name" value="Single-stranded right-handed beta-helix, Pectin lyase-like"/>
    <property type="match status" value="1"/>
</dbReference>
<dbReference type="EMBL" id="VLLG01000002">
    <property type="protein sequence ID" value="TWI92161.1"/>
    <property type="molecule type" value="Genomic_DNA"/>
</dbReference>
<evidence type="ECO:0000313" key="4">
    <source>
        <dbReference type="EMBL" id="TWI92161.1"/>
    </source>
</evidence>
<feature type="region of interest" description="Disordered" evidence="3">
    <location>
        <begin position="368"/>
        <end position="391"/>
    </location>
</feature>